<dbReference type="Gene3D" id="2.30.30.40">
    <property type="entry name" value="SH3 Domains"/>
    <property type="match status" value="1"/>
</dbReference>
<gene>
    <name evidence="4" type="ORF">M427DRAFT_134913</name>
</gene>
<evidence type="ECO:0000256" key="1">
    <source>
        <dbReference type="ARBA" id="ARBA00022443"/>
    </source>
</evidence>
<dbReference type="AlphaFoldDB" id="A0A139AFR6"/>
<dbReference type="EMBL" id="KQ965760">
    <property type="protein sequence ID" value="KXS15646.1"/>
    <property type="molecule type" value="Genomic_DNA"/>
</dbReference>
<dbReference type="SUPFAM" id="SSF48403">
    <property type="entry name" value="Ankyrin repeat"/>
    <property type="match status" value="1"/>
</dbReference>
<evidence type="ECO:0000256" key="2">
    <source>
        <dbReference type="SAM" id="MobiDB-lite"/>
    </source>
</evidence>
<organism evidence="4 5">
    <name type="scientific">Gonapodya prolifera (strain JEL478)</name>
    <name type="common">Monoblepharis prolifera</name>
    <dbReference type="NCBI Taxonomy" id="1344416"/>
    <lineage>
        <taxon>Eukaryota</taxon>
        <taxon>Fungi</taxon>
        <taxon>Fungi incertae sedis</taxon>
        <taxon>Chytridiomycota</taxon>
        <taxon>Chytridiomycota incertae sedis</taxon>
        <taxon>Monoblepharidomycetes</taxon>
        <taxon>Monoblepharidales</taxon>
        <taxon>Gonapodyaceae</taxon>
        <taxon>Gonapodya</taxon>
    </lineage>
</organism>
<dbReference type="Proteomes" id="UP000070544">
    <property type="component" value="Unassembled WGS sequence"/>
</dbReference>
<protein>
    <recommendedName>
        <fullName evidence="3">SH3 domain-containing protein</fullName>
    </recommendedName>
</protein>
<dbReference type="InterPro" id="IPR036028">
    <property type="entry name" value="SH3-like_dom_sf"/>
</dbReference>
<dbReference type="SUPFAM" id="SSF50044">
    <property type="entry name" value="SH3-domain"/>
    <property type="match status" value="1"/>
</dbReference>
<feature type="region of interest" description="Disordered" evidence="2">
    <location>
        <begin position="243"/>
        <end position="281"/>
    </location>
</feature>
<feature type="compositionally biased region" description="Low complexity" evidence="2">
    <location>
        <begin position="264"/>
        <end position="281"/>
    </location>
</feature>
<name>A0A139AFR6_GONPJ</name>
<accession>A0A139AFR6</accession>
<keyword evidence="5" id="KW-1185">Reference proteome</keyword>
<evidence type="ECO:0000259" key="3">
    <source>
        <dbReference type="Pfam" id="PF00018"/>
    </source>
</evidence>
<dbReference type="InterPro" id="IPR001452">
    <property type="entry name" value="SH3_domain"/>
</dbReference>
<dbReference type="Pfam" id="PF00018">
    <property type="entry name" value="SH3_1"/>
    <property type="match status" value="1"/>
</dbReference>
<sequence length="547" mass="58676">MAATIDAQLVEAVEKGRTVDVRRLIDAGANPDARKQMTMGALVVTGKRLVRIKVRSNLFREDDFEEKFEEVVEAKSDTVDCESALTRAILHGHVDCVAALLELGAKVDGPADWKFGNVGPETTAWSSDSWEKERWSGTVSFPSPLCLAVGRGGKVQWWNGDIVVSPDNSGKVPSSPRGGRVALNSPTKMDDIRIMLKLSPRLEIVQLLLSHGASVTATELSAAKTFPDLRILRIVEGHVSKNGLKSPPSAAFSQRVPRPLQPVNSSSSLSATTLNSSRTSSDNVIPYMRRVDSLAGFTSSVRAEQTSTSGADSPGTLLGSSFLQDSKLLLNGPDPQQRISALEKELLISQRDNANLINQISTLKQEQSALMSRITALEGLNTHLIARNSDLEEENAALRIWNGQQSKPPVALKQMLFVVADFDPRNPDELQLRVGNEVFVNLAFTDGWASGLNTTSHASGLFPLSHLAPEAPSRGPDVDAAIPPTNARLESLALGVSSTVAMKSRLFNDVAGPPSLFHTPSEARTLGSQATKTATSPAGVMSLNTLG</sequence>
<evidence type="ECO:0000313" key="5">
    <source>
        <dbReference type="Proteomes" id="UP000070544"/>
    </source>
</evidence>
<dbReference type="InterPro" id="IPR036770">
    <property type="entry name" value="Ankyrin_rpt-contain_sf"/>
</dbReference>
<feature type="domain" description="SH3" evidence="3">
    <location>
        <begin position="420"/>
        <end position="463"/>
    </location>
</feature>
<keyword evidence="1" id="KW-0728">SH3 domain</keyword>
<evidence type="ECO:0000313" key="4">
    <source>
        <dbReference type="EMBL" id="KXS15646.1"/>
    </source>
</evidence>
<proteinExistence type="predicted"/>
<reference evidence="4 5" key="1">
    <citation type="journal article" date="2015" name="Genome Biol. Evol.">
        <title>Phylogenomic analyses indicate that early fungi evolved digesting cell walls of algal ancestors of land plants.</title>
        <authorList>
            <person name="Chang Y."/>
            <person name="Wang S."/>
            <person name="Sekimoto S."/>
            <person name="Aerts A.L."/>
            <person name="Choi C."/>
            <person name="Clum A."/>
            <person name="LaButti K.M."/>
            <person name="Lindquist E.A."/>
            <person name="Yee Ngan C."/>
            <person name="Ohm R.A."/>
            <person name="Salamov A.A."/>
            <person name="Grigoriev I.V."/>
            <person name="Spatafora J.W."/>
            <person name="Berbee M.L."/>
        </authorList>
    </citation>
    <scope>NUCLEOTIDE SEQUENCE [LARGE SCALE GENOMIC DNA]</scope>
    <source>
        <strain evidence="4 5">JEL478</strain>
    </source>
</reference>
<dbReference type="OrthoDB" id="5340910at2759"/>
<dbReference type="Gene3D" id="1.25.40.20">
    <property type="entry name" value="Ankyrin repeat-containing domain"/>
    <property type="match status" value="1"/>
</dbReference>